<dbReference type="InterPro" id="IPR000322">
    <property type="entry name" value="Glyco_hydro_31_TIM"/>
</dbReference>
<feature type="domain" description="Glycosyl hydrolase family 31 C-terminal" evidence="7">
    <location>
        <begin position="884"/>
        <end position="941"/>
    </location>
</feature>
<dbReference type="CDD" id="cd06592">
    <property type="entry name" value="GH31_NET37"/>
    <property type="match status" value="2"/>
</dbReference>
<dbReference type="Gene3D" id="2.60.40.1180">
    <property type="entry name" value="Golgi alpha-mannosidase II"/>
    <property type="match status" value="2"/>
</dbReference>
<keyword evidence="2 4" id="KW-0378">Hydrolase</keyword>
<dbReference type="STRING" id="76193.A0A0N1IEP6"/>
<dbReference type="InterPro" id="IPR050985">
    <property type="entry name" value="Alpha-glycosidase_related"/>
</dbReference>
<dbReference type="InterPro" id="IPR017853">
    <property type="entry name" value="GH"/>
</dbReference>
<dbReference type="Pfam" id="PF21365">
    <property type="entry name" value="Glyco_hydro_31_3rd"/>
    <property type="match status" value="2"/>
</dbReference>
<dbReference type="PANTHER" id="PTHR43053:SF4">
    <property type="entry name" value="MYOGENESIS-REGULATING GLYCOSIDASE"/>
    <property type="match status" value="1"/>
</dbReference>
<evidence type="ECO:0000313" key="8">
    <source>
        <dbReference type="EMBL" id="KPJ11463.1"/>
    </source>
</evidence>
<dbReference type="PANTHER" id="PTHR43053">
    <property type="entry name" value="GLYCOSIDASE FAMILY 31"/>
    <property type="match status" value="1"/>
</dbReference>
<feature type="domain" description="Glycosyl hydrolase family 31 C-terminal" evidence="7">
    <location>
        <begin position="779"/>
        <end position="863"/>
    </location>
</feature>
<dbReference type="SUPFAM" id="SSF51445">
    <property type="entry name" value="(Trans)glycosidases"/>
    <property type="match status" value="2"/>
</dbReference>
<evidence type="ECO:0000256" key="3">
    <source>
        <dbReference type="ARBA" id="ARBA00023295"/>
    </source>
</evidence>
<comment type="similarity">
    <text evidence="1 4">Belongs to the glycosyl hydrolase 31 family.</text>
</comment>
<proteinExistence type="inferred from homology"/>
<accession>A0A0N1IEP6</accession>
<dbReference type="EMBL" id="KQ460882">
    <property type="protein sequence ID" value="KPJ11463.1"/>
    <property type="molecule type" value="Genomic_DNA"/>
</dbReference>
<dbReference type="SUPFAM" id="SSF51011">
    <property type="entry name" value="Glycosyl hydrolase domain"/>
    <property type="match status" value="2"/>
</dbReference>
<dbReference type="InterPro" id="IPR048395">
    <property type="entry name" value="Glyco_hydro_31_C"/>
</dbReference>
<dbReference type="Pfam" id="PF01055">
    <property type="entry name" value="Glyco_hydro_31_2nd"/>
    <property type="match status" value="2"/>
</dbReference>
<dbReference type="AlphaFoldDB" id="A0A0N1IEP6"/>
<evidence type="ECO:0000256" key="4">
    <source>
        <dbReference type="RuleBase" id="RU361185"/>
    </source>
</evidence>
<evidence type="ECO:0000313" key="9">
    <source>
        <dbReference type="Proteomes" id="UP000053240"/>
    </source>
</evidence>
<dbReference type="Proteomes" id="UP000053240">
    <property type="component" value="Unassembled WGS sequence"/>
</dbReference>
<evidence type="ECO:0000256" key="5">
    <source>
        <dbReference type="SAM" id="SignalP"/>
    </source>
</evidence>
<evidence type="ECO:0000259" key="7">
    <source>
        <dbReference type="Pfam" id="PF21365"/>
    </source>
</evidence>
<feature type="domain" description="Glycoside hydrolase family 31 TIM barrel" evidence="6">
    <location>
        <begin position="243"/>
        <end position="403"/>
    </location>
</feature>
<dbReference type="GO" id="GO:0005975">
    <property type="term" value="P:carbohydrate metabolic process"/>
    <property type="evidence" value="ECO:0007669"/>
    <property type="project" value="InterPro"/>
</dbReference>
<evidence type="ECO:0000259" key="6">
    <source>
        <dbReference type="Pfam" id="PF01055"/>
    </source>
</evidence>
<dbReference type="InParanoid" id="A0A0N1IEP6"/>
<reference evidence="8 9" key="1">
    <citation type="journal article" date="2015" name="Nat. Commun.">
        <title>Outbred genome sequencing and CRISPR/Cas9 gene editing in butterflies.</title>
        <authorList>
            <person name="Li X."/>
            <person name="Fan D."/>
            <person name="Zhang W."/>
            <person name="Liu G."/>
            <person name="Zhang L."/>
            <person name="Zhao L."/>
            <person name="Fang X."/>
            <person name="Chen L."/>
            <person name="Dong Y."/>
            <person name="Chen Y."/>
            <person name="Ding Y."/>
            <person name="Zhao R."/>
            <person name="Feng M."/>
            <person name="Zhu Y."/>
            <person name="Feng Y."/>
            <person name="Jiang X."/>
            <person name="Zhu D."/>
            <person name="Xiang H."/>
            <person name="Feng X."/>
            <person name="Li S."/>
            <person name="Wang J."/>
            <person name="Zhang G."/>
            <person name="Kronforst M.R."/>
            <person name="Wang W."/>
        </authorList>
    </citation>
    <scope>NUCLEOTIDE SEQUENCE [LARGE SCALE GENOMIC DNA]</scope>
    <source>
        <strain evidence="8">Ya'a_city_454_Pm</strain>
        <tissue evidence="8">Whole body</tissue>
    </source>
</reference>
<dbReference type="Gene3D" id="3.20.20.80">
    <property type="entry name" value="Glycosidases"/>
    <property type="match status" value="2"/>
</dbReference>
<feature type="domain" description="Glycoside hydrolase family 31 TIM barrel" evidence="6">
    <location>
        <begin position="467"/>
        <end position="770"/>
    </location>
</feature>
<evidence type="ECO:0000256" key="1">
    <source>
        <dbReference type="ARBA" id="ARBA00007806"/>
    </source>
</evidence>
<gene>
    <name evidence="8" type="ORF">RR48_04232</name>
</gene>
<keyword evidence="9" id="KW-1185">Reference proteome</keyword>
<evidence type="ECO:0000256" key="2">
    <source>
        <dbReference type="ARBA" id="ARBA00022801"/>
    </source>
</evidence>
<organism evidence="8 9">
    <name type="scientific">Papilio machaon</name>
    <name type="common">Old World swallowtail butterfly</name>
    <dbReference type="NCBI Taxonomy" id="76193"/>
    <lineage>
        <taxon>Eukaryota</taxon>
        <taxon>Metazoa</taxon>
        <taxon>Ecdysozoa</taxon>
        <taxon>Arthropoda</taxon>
        <taxon>Hexapoda</taxon>
        <taxon>Insecta</taxon>
        <taxon>Pterygota</taxon>
        <taxon>Neoptera</taxon>
        <taxon>Endopterygota</taxon>
        <taxon>Lepidoptera</taxon>
        <taxon>Glossata</taxon>
        <taxon>Ditrysia</taxon>
        <taxon>Papilionoidea</taxon>
        <taxon>Papilionidae</taxon>
        <taxon>Papilioninae</taxon>
        <taxon>Papilio</taxon>
    </lineage>
</organism>
<keyword evidence="3 4" id="KW-0326">Glycosidase</keyword>
<protein>
    <submittedName>
        <fullName evidence="8">Putative family 31 glucosidase KIAA1161</fullName>
    </submittedName>
</protein>
<name>A0A0N1IEP6_PAPMA</name>
<feature type="signal peptide" evidence="5">
    <location>
        <begin position="1"/>
        <end position="19"/>
    </location>
</feature>
<dbReference type="GO" id="GO:0004553">
    <property type="term" value="F:hydrolase activity, hydrolyzing O-glycosyl compounds"/>
    <property type="evidence" value="ECO:0007669"/>
    <property type="project" value="InterPro"/>
</dbReference>
<keyword evidence="5" id="KW-0732">Signal</keyword>
<dbReference type="FunCoup" id="A0A0N1IEP6">
    <property type="interactions" value="6"/>
</dbReference>
<feature type="chain" id="PRO_5005873905" evidence="5">
    <location>
        <begin position="20"/>
        <end position="950"/>
    </location>
</feature>
<sequence length="950" mass="108737">MAAFRILLGLATLSARAFAVALPSRVDDVTLSLEPQITGGFQLTLDKDNERTVYGHIGRTLVSTYTAEEVEGGMEIHIGGVNLTVHTLYDDASDARGIKIKWNSLTPLRLEDCFDFGTKHWYGGPTQVEQLYPIENAKQVYTPYFSKEYDNGAIVERYWLNSAGEYIYVHPQVPLFIDYNNIVPNHICFGAQISEPYSSRRNHIELSYDLWFLPNVKEAHKHAIVNYLGKPSGVPDYRMVQHPIWSTWAQYSRDVDQEKVLEFAKQIRGYGFSDSQLEIDDLWETCYGTMEVDQLKFPNMTGLVRELKAMGFRVTIWMHPFINNNCEPIYTEALNNGYLVLDEAGNPATSWWNNNGSVPGYIDFTNREAAEWWYERIRNLLDTYDIDSVKFDGGESSFTPQIAVQTGDIDLQPHNIVEAYARLAARFGDMVEVRAGFRTQDLPIFVRMCDRDSIWGVPDYRMVQHPVWSTWAQYSRDVDQEKVLEFAKQIRGYGFSDSQLEIDDLWETCYGTMEVDQWKFPNMTGLVRELKAMGFRVTIWLHPFINNNCEPIYTEALNNGYLVLDEAGKPATSWWNNNGSVPGYIDFTKPEAAEWWYQRVRNLLDTYDIESVKFDGGAPPQIAVENGDINLQPHNMVEAYVRFAARFGGMVEVRAGFRTQDLPIFVRMCDRDSIWGLNNGLSTIVTTTFQMNLAGYVLVLPDMIGGNGFNLEHEQADIPTKELFIRWVQATTFLPVMQYSYAPWNFDNETVEISKKYTELHAEHADEIYAAMQRAVESGWPVNAPLWWIDPTDEETFNIWDEYLLGENILVAPVLEEGATSRDVYLPAGVWWEEGDREREVVGPTWIKDFPAPLDVLPYFVRAKELEPSSAVSPGVAMFLVVFEFLLGERVMVAPVLTEGAVSRHIYLPHGNWRAPDAILHTGPVWLRDYPAPLDILPYFLLESDIHTHP</sequence>
<dbReference type="InterPro" id="IPR013780">
    <property type="entry name" value="Glyco_hydro_b"/>
</dbReference>